<accession>A0ABD3SH64</accession>
<feature type="compositionally biased region" description="Low complexity" evidence="1">
    <location>
        <begin position="21"/>
        <end position="34"/>
    </location>
</feature>
<dbReference type="AlphaFoldDB" id="A0ABD3SH64"/>
<dbReference type="PROSITE" id="PS50181">
    <property type="entry name" value="FBOX"/>
    <property type="match status" value="1"/>
</dbReference>
<dbReference type="EMBL" id="JALLPB020000029">
    <property type="protein sequence ID" value="KAL3823782.1"/>
    <property type="molecule type" value="Genomic_DNA"/>
</dbReference>
<evidence type="ECO:0000313" key="4">
    <source>
        <dbReference type="Proteomes" id="UP001530377"/>
    </source>
</evidence>
<reference evidence="3 4" key="1">
    <citation type="submission" date="2024-10" db="EMBL/GenBank/DDBJ databases">
        <title>Updated reference genomes for cyclostephanoid diatoms.</title>
        <authorList>
            <person name="Roberts W.R."/>
            <person name="Alverson A.J."/>
        </authorList>
    </citation>
    <scope>NUCLEOTIDE SEQUENCE [LARGE SCALE GENOMIC DNA]</scope>
    <source>
        <strain evidence="3 4">AJA228-03</strain>
    </source>
</reference>
<keyword evidence="4" id="KW-1185">Reference proteome</keyword>
<name>A0ABD3SH64_9STRA</name>
<feature type="domain" description="F-box" evidence="2">
    <location>
        <begin position="95"/>
        <end position="147"/>
    </location>
</feature>
<sequence length="656" mass="75242">MSALCSRSPVVSSSPPPPITSPDTSSSPSNTRPTRCLRKRLPAKLADDIDFDLETLLKEHELSGVEYRAKRDAKKRKTVKDPEDEKYADAFKGYDIPLESLPALCIEKIFSMLDSPQDLYNLAFSSKFLMSLVTPEAVIRSAVFNNLRKRDKGNRKILSNIMLYISNRSIHIPSAHRMLRLLNAKSCERGDRCWGKNLNTGKPMALNRNSSSRPFGLAICEKCVKFGTTKVPYSHFSRFQQGVAFHQWNLLMDPQRDLKTGDIHGPLIEVLELQQIENTYANNDDKKSALEGIVAKALTNEGRYCPIHYEEKAAAYHEMYENAEKEADEVVVAALERDTIEYIKRREERIARRMIRIRCIYALLEEVLADCPLKDLALNCTWLESDERCVKFTCHIVEQSMSNIISAPASATDRTIINVATNMKQIFNTLSEKNFFSFSYIENSNNRFRRGIFEYCRNETTPLEIMQSSMAGDVQFMQALNENKPARALVMALNRQRGALPRIFALSVVRNNPEPDPADADAVENRIDDFRKLAEVVWNKNAPHQYGSEIMSFNTIKDTFNSSAEEFRIMKKNVKDYLRDDQTRLFLHRDVSVAGRENFSRQDALNQVFQPKTMTAWMGGVRNSAYDHILSRSFESLRNLHEQYFRRPSQYNVSRI</sequence>
<evidence type="ECO:0000256" key="1">
    <source>
        <dbReference type="SAM" id="MobiDB-lite"/>
    </source>
</evidence>
<dbReference type="InterPro" id="IPR001810">
    <property type="entry name" value="F-box_dom"/>
</dbReference>
<comment type="caution">
    <text evidence="3">The sequence shown here is derived from an EMBL/GenBank/DDBJ whole genome shotgun (WGS) entry which is preliminary data.</text>
</comment>
<protein>
    <recommendedName>
        <fullName evidence="2">F-box domain-containing protein</fullName>
    </recommendedName>
</protein>
<feature type="region of interest" description="Disordered" evidence="1">
    <location>
        <begin position="1"/>
        <end position="37"/>
    </location>
</feature>
<gene>
    <name evidence="3" type="ORF">ACHAXA_011569</name>
</gene>
<dbReference type="Proteomes" id="UP001530377">
    <property type="component" value="Unassembled WGS sequence"/>
</dbReference>
<feature type="compositionally biased region" description="Low complexity" evidence="1">
    <location>
        <begin position="1"/>
        <end position="13"/>
    </location>
</feature>
<organism evidence="3 4">
    <name type="scientific">Cyclostephanos tholiformis</name>
    <dbReference type="NCBI Taxonomy" id="382380"/>
    <lineage>
        <taxon>Eukaryota</taxon>
        <taxon>Sar</taxon>
        <taxon>Stramenopiles</taxon>
        <taxon>Ochrophyta</taxon>
        <taxon>Bacillariophyta</taxon>
        <taxon>Coscinodiscophyceae</taxon>
        <taxon>Thalassiosirophycidae</taxon>
        <taxon>Stephanodiscales</taxon>
        <taxon>Stephanodiscaceae</taxon>
        <taxon>Cyclostephanos</taxon>
    </lineage>
</organism>
<evidence type="ECO:0000313" key="3">
    <source>
        <dbReference type="EMBL" id="KAL3823782.1"/>
    </source>
</evidence>
<evidence type="ECO:0000259" key="2">
    <source>
        <dbReference type="PROSITE" id="PS50181"/>
    </source>
</evidence>
<proteinExistence type="predicted"/>